<protein>
    <submittedName>
        <fullName evidence="1">Uncharacterized protein</fullName>
    </submittedName>
</protein>
<dbReference type="Proteomes" id="UP000324800">
    <property type="component" value="Unassembled WGS sequence"/>
</dbReference>
<sequence length="78" mass="8646">MNHLEHSEGKHFSLYLSNCNELKNLPSLVADLSSVEETVKLKALDNILDEIGTAKVQYCRAEQFSGLLEGLAPLMTNI</sequence>
<accession>A0A5J4URC2</accession>
<evidence type="ECO:0000313" key="2">
    <source>
        <dbReference type="Proteomes" id="UP000324800"/>
    </source>
</evidence>
<name>A0A5J4URC2_9EUKA</name>
<reference evidence="1 2" key="1">
    <citation type="submission" date="2019-03" db="EMBL/GenBank/DDBJ databases">
        <title>Single cell metagenomics reveals metabolic interactions within the superorganism composed of flagellate Streblomastix strix and complex community of Bacteroidetes bacteria on its surface.</title>
        <authorList>
            <person name="Treitli S.C."/>
            <person name="Kolisko M."/>
            <person name="Husnik F."/>
            <person name="Keeling P."/>
            <person name="Hampl V."/>
        </authorList>
    </citation>
    <scope>NUCLEOTIDE SEQUENCE [LARGE SCALE GENOMIC DNA]</scope>
    <source>
        <strain evidence="1">ST1C</strain>
    </source>
</reference>
<gene>
    <name evidence="1" type="ORF">EZS28_031555</name>
</gene>
<proteinExistence type="predicted"/>
<dbReference type="EMBL" id="SNRW01013175">
    <property type="protein sequence ID" value="KAA6372919.1"/>
    <property type="molecule type" value="Genomic_DNA"/>
</dbReference>
<evidence type="ECO:0000313" key="1">
    <source>
        <dbReference type="EMBL" id="KAA6372919.1"/>
    </source>
</evidence>
<dbReference type="AlphaFoldDB" id="A0A5J4URC2"/>
<comment type="caution">
    <text evidence="1">The sequence shown here is derived from an EMBL/GenBank/DDBJ whole genome shotgun (WGS) entry which is preliminary data.</text>
</comment>
<organism evidence="1 2">
    <name type="scientific">Streblomastix strix</name>
    <dbReference type="NCBI Taxonomy" id="222440"/>
    <lineage>
        <taxon>Eukaryota</taxon>
        <taxon>Metamonada</taxon>
        <taxon>Preaxostyla</taxon>
        <taxon>Oxymonadida</taxon>
        <taxon>Streblomastigidae</taxon>
        <taxon>Streblomastix</taxon>
    </lineage>
</organism>